<keyword evidence="1" id="KW-0812">Transmembrane</keyword>
<keyword evidence="1" id="KW-1133">Transmembrane helix</keyword>
<name>A0A7C8YIY2_OPUST</name>
<feature type="transmembrane region" description="Helical" evidence="1">
    <location>
        <begin position="64"/>
        <end position="84"/>
    </location>
</feature>
<keyword evidence="1" id="KW-0472">Membrane</keyword>
<feature type="transmembrane region" description="Helical" evidence="1">
    <location>
        <begin position="122"/>
        <end position="140"/>
    </location>
</feature>
<organism evidence="2">
    <name type="scientific">Opuntia streptacantha</name>
    <name type="common">Prickly pear cactus</name>
    <name type="synonym">Opuntia cardona</name>
    <dbReference type="NCBI Taxonomy" id="393608"/>
    <lineage>
        <taxon>Eukaryota</taxon>
        <taxon>Viridiplantae</taxon>
        <taxon>Streptophyta</taxon>
        <taxon>Embryophyta</taxon>
        <taxon>Tracheophyta</taxon>
        <taxon>Spermatophyta</taxon>
        <taxon>Magnoliopsida</taxon>
        <taxon>eudicotyledons</taxon>
        <taxon>Gunneridae</taxon>
        <taxon>Pentapetalae</taxon>
        <taxon>Caryophyllales</taxon>
        <taxon>Cactineae</taxon>
        <taxon>Cactaceae</taxon>
        <taxon>Opuntioideae</taxon>
        <taxon>Opuntia</taxon>
    </lineage>
</organism>
<sequence>MISALRLCSRIPLLPSFKPMMRPSLCLAHLRPVLDSLFYAGSGGSVQSLFCVVLGKNCFGSSSGAIAIVCTCFIYFLFWAVLFFTPGVGDFLCNCFALLEPLLVAAWTRFFTGLVAGGPSTLYAPCSPSGFVLLVLLNSGST</sequence>
<dbReference type="EMBL" id="GISG01024213">
    <property type="protein sequence ID" value="MBA4619233.1"/>
    <property type="molecule type" value="Transcribed_RNA"/>
</dbReference>
<proteinExistence type="predicted"/>
<reference evidence="2" key="2">
    <citation type="submission" date="2020-07" db="EMBL/GenBank/DDBJ databases">
        <authorList>
            <person name="Vera ALvarez R."/>
            <person name="Arias-Moreno D.M."/>
            <person name="Jimenez-Jacinto V."/>
            <person name="Jimenez-Bremont J.F."/>
            <person name="Swaminathan K."/>
            <person name="Moose S.P."/>
            <person name="Guerrero-Gonzalez M.L."/>
            <person name="Marino-Ramirez L."/>
            <person name="Landsman D."/>
            <person name="Rodriguez-Kessler M."/>
            <person name="Delgado-Sanchez P."/>
        </authorList>
    </citation>
    <scope>NUCLEOTIDE SEQUENCE</scope>
    <source>
        <tissue evidence="2">Cladode</tissue>
    </source>
</reference>
<dbReference type="AlphaFoldDB" id="A0A7C8YIY2"/>
<protein>
    <recommendedName>
        <fullName evidence="3">Transmembrane protein</fullName>
    </recommendedName>
</protein>
<evidence type="ECO:0008006" key="3">
    <source>
        <dbReference type="Google" id="ProtNLM"/>
    </source>
</evidence>
<reference evidence="2" key="1">
    <citation type="journal article" date="2013" name="J. Plant Res.">
        <title>Effect of fungi and light on seed germination of three Opuntia species from semiarid lands of central Mexico.</title>
        <authorList>
            <person name="Delgado-Sanchez P."/>
            <person name="Jimenez-Bremont J.F."/>
            <person name="Guerrero-Gonzalez Mde L."/>
            <person name="Flores J."/>
        </authorList>
    </citation>
    <scope>NUCLEOTIDE SEQUENCE</scope>
    <source>
        <tissue evidence="2">Cladode</tissue>
    </source>
</reference>
<evidence type="ECO:0000313" key="2">
    <source>
        <dbReference type="EMBL" id="MBA4619233.1"/>
    </source>
</evidence>
<evidence type="ECO:0000256" key="1">
    <source>
        <dbReference type="SAM" id="Phobius"/>
    </source>
</evidence>
<accession>A0A7C8YIY2</accession>